<keyword evidence="9" id="KW-1185">Reference proteome</keyword>
<dbReference type="SUPFAM" id="SSF54534">
    <property type="entry name" value="FKBP-like"/>
    <property type="match status" value="1"/>
</dbReference>
<evidence type="ECO:0000256" key="5">
    <source>
        <dbReference type="PROSITE-ProRule" id="PRU00277"/>
    </source>
</evidence>
<protein>
    <recommendedName>
        <fullName evidence="6">Peptidyl-prolyl cis-trans isomerase</fullName>
        <ecNumber evidence="6">5.2.1.8</ecNumber>
    </recommendedName>
</protein>
<dbReference type="PROSITE" id="PS51257">
    <property type="entry name" value="PROKAR_LIPOPROTEIN"/>
    <property type="match status" value="1"/>
</dbReference>
<dbReference type="AlphaFoldDB" id="A0A9X3J865"/>
<evidence type="ECO:0000313" key="9">
    <source>
        <dbReference type="Proteomes" id="UP001145087"/>
    </source>
</evidence>
<dbReference type="EMBL" id="JAPOHD010000031">
    <property type="protein sequence ID" value="MCY1722236.1"/>
    <property type="molecule type" value="Genomic_DNA"/>
</dbReference>
<keyword evidence="4 5" id="KW-0413">Isomerase</keyword>
<dbReference type="Gene3D" id="3.10.50.40">
    <property type="match status" value="1"/>
</dbReference>
<organism evidence="8 9">
    <name type="scientific">Draconibacterium aestuarii</name>
    <dbReference type="NCBI Taxonomy" id="2998507"/>
    <lineage>
        <taxon>Bacteria</taxon>
        <taxon>Pseudomonadati</taxon>
        <taxon>Bacteroidota</taxon>
        <taxon>Bacteroidia</taxon>
        <taxon>Marinilabiliales</taxon>
        <taxon>Prolixibacteraceae</taxon>
        <taxon>Draconibacterium</taxon>
    </lineage>
</organism>
<dbReference type="Proteomes" id="UP001145087">
    <property type="component" value="Unassembled WGS sequence"/>
</dbReference>
<dbReference type="GO" id="GO:0003755">
    <property type="term" value="F:peptidyl-prolyl cis-trans isomerase activity"/>
    <property type="evidence" value="ECO:0007669"/>
    <property type="project" value="UniProtKB-UniRule"/>
</dbReference>
<accession>A0A9X3J865</accession>
<comment type="similarity">
    <text evidence="2 6">Belongs to the FKBP-type PPIase family.</text>
</comment>
<comment type="caution">
    <text evidence="8">The sequence shown here is derived from an EMBL/GenBank/DDBJ whole genome shotgun (WGS) entry which is preliminary data.</text>
</comment>
<dbReference type="EC" id="5.2.1.8" evidence="6"/>
<comment type="catalytic activity">
    <reaction evidence="1 5 6">
        <text>[protein]-peptidylproline (omega=180) = [protein]-peptidylproline (omega=0)</text>
        <dbReference type="Rhea" id="RHEA:16237"/>
        <dbReference type="Rhea" id="RHEA-COMP:10747"/>
        <dbReference type="Rhea" id="RHEA-COMP:10748"/>
        <dbReference type="ChEBI" id="CHEBI:83833"/>
        <dbReference type="ChEBI" id="CHEBI:83834"/>
        <dbReference type="EC" id="5.2.1.8"/>
    </reaction>
</comment>
<keyword evidence="3 5" id="KW-0697">Rotamase</keyword>
<evidence type="ECO:0000256" key="3">
    <source>
        <dbReference type="ARBA" id="ARBA00023110"/>
    </source>
</evidence>
<evidence type="ECO:0000256" key="1">
    <source>
        <dbReference type="ARBA" id="ARBA00000971"/>
    </source>
</evidence>
<dbReference type="PROSITE" id="PS50059">
    <property type="entry name" value="FKBP_PPIASE"/>
    <property type="match status" value="1"/>
</dbReference>
<dbReference type="InterPro" id="IPR001179">
    <property type="entry name" value="PPIase_FKBP_dom"/>
</dbReference>
<evidence type="ECO:0000256" key="4">
    <source>
        <dbReference type="ARBA" id="ARBA00023235"/>
    </source>
</evidence>
<evidence type="ECO:0000313" key="8">
    <source>
        <dbReference type="EMBL" id="MCY1722236.1"/>
    </source>
</evidence>
<dbReference type="PANTHER" id="PTHR43811">
    <property type="entry name" value="FKBP-TYPE PEPTIDYL-PROLYL CIS-TRANS ISOMERASE FKPA"/>
    <property type="match status" value="1"/>
</dbReference>
<sequence length="179" mass="19880">MKKTLTVVFWILGAVAFFACNDGIDYEKMRQEELAILKDYIDRVHPDAEATSSGLYYFNEEGTGHGDTIKLGDRVLMYYATWSLPTAEDSLLVDQTSGYLSGHRYEPFEFIVGAGSVIAGLEEATKYMQEGTRSHLVIDSGLAYGQSGSGYIGAFQTVLMEVEIFKVIPLETDDDDTEE</sequence>
<evidence type="ECO:0000256" key="6">
    <source>
        <dbReference type="RuleBase" id="RU003915"/>
    </source>
</evidence>
<evidence type="ECO:0000259" key="7">
    <source>
        <dbReference type="PROSITE" id="PS50059"/>
    </source>
</evidence>
<feature type="domain" description="PPIase FKBP-type" evidence="7">
    <location>
        <begin position="72"/>
        <end position="168"/>
    </location>
</feature>
<proteinExistence type="inferred from homology"/>
<evidence type="ECO:0000256" key="2">
    <source>
        <dbReference type="ARBA" id="ARBA00006577"/>
    </source>
</evidence>
<dbReference type="PANTHER" id="PTHR43811:SF19">
    <property type="entry name" value="39 KDA FK506-BINDING NUCLEAR PROTEIN"/>
    <property type="match status" value="1"/>
</dbReference>
<dbReference type="InterPro" id="IPR046357">
    <property type="entry name" value="PPIase_dom_sf"/>
</dbReference>
<dbReference type="Pfam" id="PF00254">
    <property type="entry name" value="FKBP_C"/>
    <property type="match status" value="1"/>
</dbReference>
<reference evidence="8" key="1">
    <citation type="submission" date="2022-11" db="EMBL/GenBank/DDBJ databases">
        <title>Marilongibacter aestuarii gen. nov., sp. nov., isolated from tidal flat sediment.</title>
        <authorList>
            <person name="Jiayan W."/>
        </authorList>
    </citation>
    <scope>NUCLEOTIDE SEQUENCE</scope>
    <source>
        <strain evidence="8">Z1-6</strain>
    </source>
</reference>
<name>A0A9X3J865_9BACT</name>
<gene>
    <name evidence="8" type="ORF">OU798_17920</name>
</gene>
<dbReference type="RefSeq" id="WP_343334561.1">
    <property type="nucleotide sequence ID" value="NZ_JAPOHD010000031.1"/>
</dbReference>